<dbReference type="AlphaFoldDB" id="A0A7N0V4C9"/>
<dbReference type="PANTHER" id="PTHR36337:SF1">
    <property type="entry name" value="OBSCURIN-LIKE PROTEIN"/>
    <property type="match status" value="1"/>
</dbReference>
<feature type="region of interest" description="Disordered" evidence="1">
    <location>
        <begin position="801"/>
        <end position="830"/>
    </location>
</feature>
<evidence type="ECO:0000313" key="2">
    <source>
        <dbReference type="EnsemblPlants" id="Kaladp0101s0102.1.v1.1"/>
    </source>
</evidence>
<evidence type="ECO:0000256" key="1">
    <source>
        <dbReference type="SAM" id="MobiDB-lite"/>
    </source>
</evidence>
<proteinExistence type="predicted"/>
<feature type="compositionally biased region" description="Basic and acidic residues" evidence="1">
    <location>
        <begin position="820"/>
        <end position="830"/>
    </location>
</feature>
<dbReference type="PANTHER" id="PTHR36337">
    <property type="entry name" value="OBSCURIN-LIKE PROTEIN"/>
    <property type="match status" value="1"/>
</dbReference>
<dbReference type="EnsemblPlants" id="Kaladp0101s0102.1.v1.1">
    <property type="protein sequence ID" value="Kaladp0101s0102.1.v1.1"/>
    <property type="gene ID" value="Kaladp0101s0102.v1.1"/>
</dbReference>
<dbReference type="Gramene" id="Kaladp0101s0102.1.v1.1">
    <property type="protein sequence ID" value="Kaladp0101s0102.1.v1.1"/>
    <property type="gene ID" value="Kaladp0101s0102.v1.1"/>
</dbReference>
<protein>
    <submittedName>
        <fullName evidence="2">Uncharacterized protein</fullName>
    </submittedName>
</protein>
<dbReference type="Gramene" id="Kaladp0101s0102.2.v1.1">
    <property type="protein sequence ID" value="Kaladp0101s0102.2.v1.1"/>
    <property type="gene ID" value="Kaladp0101s0102.v1.1"/>
</dbReference>
<keyword evidence="3" id="KW-1185">Reference proteome</keyword>
<dbReference type="EnsemblPlants" id="Kaladp0101s0102.2.v1.1">
    <property type="protein sequence ID" value="Kaladp0101s0102.2.v1.1"/>
    <property type="gene ID" value="Kaladp0101s0102.v1.1"/>
</dbReference>
<evidence type="ECO:0000313" key="3">
    <source>
        <dbReference type="Proteomes" id="UP000594263"/>
    </source>
</evidence>
<sequence length="830" mass="91688">MSYQGQTFFLEEWLRASIIGNSGSPGSSSSVSSNQSPLTSARAIIQAWSELRECSQTQSFKPHHLQALNALVESRASLFVSDPQARLLISILGSQSSELGEAGHLFILKLLYVWARKSSRPSAEVVGLAVEAFRVQFEKLGSQSPLLSAEFMLVLGAVCYIPSLGNESRAVCLDMACKLLDGFEVVKCVEDVVPIVLAGVGYCLASADAMSHFGRLLDFALGVWGKAGCGWPAGNAAFGLMILHLVEWLLFGFFSSSYLEKVNMFGREVFDGGKRIRAEFSSVMAYAGVLRACHKALAIGLRLEVTSKLRMLAENGIEAIARRVNGGCATRTGAENDLSSRLLLQCIALALARSGTVSSRPTLLICLASALLMEIFPLRRLYSIVFKSLIVGSVGSSVHELVKEHLASVLFKEAGAVTGVFCHQYISADHESKQLVENLVWSYCHDIYSGHRRVALFLRGEMKDLLGDLEKIAESNFLMVVVFSLTVTKQWVNSNISANTRMDTSVEILVSLSCLEYFRRIRLPEYMETIRAVIISVQENEAACVRFLESMPPYADLTRPQDFTFLRDKRYAWSDDEVQTARILFYMRVVPTCVEQLPAQVFKKTIAPTMFLYLKHPSEKVARASHSVFVAFMSSRKDSETEDKESLKEQLVFYYIQRSLEAYPGLTPFDGLASGVVALVRFLPAGSPAIFYAIHSLVLKANELCFDPSSQDAVLGNSLEESGPGRKIMDLLLRLIFVVDIQVLPDLMKQLAQTIVQLPRDGRTATMNELFAQVAESDDVVRKPVLVSWLQSLSYICSQDASKIPPSKRQGSLKILTSDPESRDSLSARL</sequence>
<name>A0A7N0V4C9_KALFE</name>
<organism evidence="2 3">
    <name type="scientific">Kalanchoe fedtschenkoi</name>
    <name type="common">Lavender scallops</name>
    <name type="synonym">South American air plant</name>
    <dbReference type="NCBI Taxonomy" id="63787"/>
    <lineage>
        <taxon>Eukaryota</taxon>
        <taxon>Viridiplantae</taxon>
        <taxon>Streptophyta</taxon>
        <taxon>Embryophyta</taxon>
        <taxon>Tracheophyta</taxon>
        <taxon>Spermatophyta</taxon>
        <taxon>Magnoliopsida</taxon>
        <taxon>eudicotyledons</taxon>
        <taxon>Gunneridae</taxon>
        <taxon>Pentapetalae</taxon>
        <taxon>Saxifragales</taxon>
        <taxon>Crassulaceae</taxon>
        <taxon>Kalanchoe</taxon>
    </lineage>
</organism>
<dbReference type="Proteomes" id="UP000594263">
    <property type="component" value="Unplaced"/>
</dbReference>
<reference evidence="2" key="1">
    <citation type="submission" date="2021-01" db="UniProtKB">
        <authorList>
            <consortium name="EnsemblPlants"/>
        </authorList>
    </citation>
    <scope>IDENTIFICATION</scope>
</reference>
<dbReference type="OMA" id="ATLFCIH"/>
<accession>A0A7N0V4C9</accession>